<dbReference type="InterPro" id="IPR023393">
    <property type="entry name" value="START-like_dom_sf"/>
</dbReference>
<dbReference type="GO" id="GO:0048039">
    <property type="term" value="F:ubiquinone binding"/>
    <property type="evidence" value="ECO:0007669"/>
    <property type="project" value="InterPro"/>
</dbReference>
<dbReference type="Proteomes" id="UP000178379">
    <property type="component" value="Unassembled WGS sequence"/>
</dbReference>
<dbReference type="EMBL" id="MFSQ01000085">
    <property type="protein sequence ID" value="OGI39755.1"/>
    <property type="molecule type" value="Genomic_DNA"/>
</dbReference>
<dbReference type="GO" id="GO:0045333">
    <property type="term" value="P:cellular respiration"/>
    <property type="evidence" value="ECO:0007669"/>
    <property type="project" value="InterPro"/>
</dbReference>
<feature type="domain" description="Coenzyme Q-binding protein COQ10 START" evidence="2">
    <location>
        <begin position="10"/>
        <end position="166"/>
    </location>
</feature>
<comment type="caution">
    <text evidence="3">The sequence shown here is derived from an EMBL/GenBank/DDBJ whole genome shotgun (WGS) entry which is preliminary data.</text>
</comment>
<evidence type="ECO:0000259" key="2">
    <source>
        <dbReference type="Pfam" id="PF03364"/>
    </source>
</evidence>
<dbReference type="Gene3D" id="3.30.530.20">
    <property type="match status" value="1"/>
</dbReference>
<name>A0A1F6T419_9PROT</name>
<accession>A0A1F6T419</accession>
<dbReference type="InterPro" id="IPR044996">
    <property type="entry name" value="COQ10-like"/>
</dbReference>
<organism evidence="3 4">
    <name type="scientific">Candidatus Muproteobacteria bacterium RBG_16_62_13</name>
    <dbReference type="NCBI Taxonomy" id="1817756"/>
    <lineage>
        <taxon>Bacteria</taxon>
        <taxon>Pseudomonadati</taxon>
        <taxon>Pseudomonadota</taxon>
        <taxon>Candidatus Muproteobacteria</taxon>
    </lineage>
</organism>
<sequence length="180" mass="19753">MTHIARSALVPYTAHEMFALVADIPSYPKFLPWCGGARILSRDEDLVVASIDVAYKGVHKTFTTRNRLQTDKVLEMSLVEGPFRHLHGNWLFNSVGDRIEPRAADRNGSPAPFGRSSCPNTRSGGGFGTDACRVSFDLDFEVANRLLAVVINPVFTGIANQMVDSFAARARVVYGPREVA</sequence>
<dbReference type="AlphaFoldDB" id="A0A1F6T419"/>
<gene>
    <name evidence="3" type="ORF">A2140_06525</name>
</gene>
<protein>
    <recommendedName>
        <fullName evidence="2">Coenzyme Q-binding protein COQ10 START domain-containing protein</fullName>
    </recommendedName>
</protein>
<dbReference type="PANTHER" id="PTHR12901">
    <property type="entry name" value="SPERM PROTEIN HOMOLOG"/>
    <property type="match status" value="1"/>
</dbReference>
<comment type="similarity">
    <text evidence="1">Belongs to the ribosome association toxin RatA family.</text>
</comment>
<dbReference type="InterPro" id="IPR005031">
    <property type="entry name" value="COQ10_START"/>
</dbReference>
<evidence type="ECO:0000256" key="1">
    <source>
        <dbReference type="ARBA" id="ARBA00008918"/>
    </source>
</evidence>
<dbReference type="STRING" id="1817756.A2140_06525"/>
<dbReference type="SUPFAM" id="SSF55961">
    <property type="entry name" value="Bet v1-like"/>
    <property type="match status" value="1"/>
</dbReference>
<dbReference type="PANTHER" id="PTHR12901:SF10">
    <property type="entry name" value="COENZYME Q-BINDING PROTEIN COQ10, MITOCHONDRIAL"/>
    <property type="match status" value="1"/>
</dbReference>
<dbReference type="Pfam" id="PF03364">
    <property type="entry name" value="Polyketide_cyc"/>
    <property type="match status" value="1"/>
</dbReference>
<dbReference type="CDD" id="cd07813">
    <property type="entry name" value="COQ10p_like"/>
    <property type="match status" value="1"/>
</dbReference>
<proteinExistence type="inferred from homology"/>
<evidence type="ECO:0000313" key="3">
    <source>
        <dbReference type="EMBL" id="OGI39755.1"/>
    </source>
</evidence>
<evidence type="ECO:0000313" key="4">
    <source>
        <dbReference type="Proteomes" id="UP000178379"/>
    </source>
</evidence>
<reference evidence="3 4" key="1">
    <citation type="journal article" date="2016" name="Nat. Commun.">
        <title>Thousands of microbial genomes shed light on interconnected biogeochemical processes in an aquifer system.</title>
        <authorList>
            <person name="Anantharaman K."/>
            <person name="Brown C.T."/>
            <person name="Hug L.A."/>
            <person name="Sharon I."/>
            <person name="Castelle C.J."/>
            <person name="Probst A.J."/>
            <person name="Thomas B.C."/>
            <person name="Singh A."/>
            <person name="Wilkins M.J."/>
            <person name="Karaoz U."/>
            <person name="Brodie E.L."/>
            <person name="Williams K.H."/>
            <person name="Hubbard S.S."/>
            <person name="Banfield J.F."/>
        </authorList>
    </citation>
    <scope>NUCLEOTIDE SEQUENCE [LARGE SCALE GENOMIC DNA]</scope>
</reference>